<dbReference type="InterPro" id="IPR045677">
    <property type="entry name" value="DUF6197"/>
</dbReference>
<dbReference type="Pfam" id="PF19698">
    <property type="entry name" value="DUF6197"/>
    <property type="match status" value="1"/>
</dbReference>
<gene>
    <name evidence="2" type="ORF">ACFPIJ_62720</name>
</gene>
<dbReference type="Proteomes" id="UP001595912">
    <property type="component" value="Unassembled WGS sequence"/>
</dbReference>
<protein>
    <submittedName>
        <fullName evidence="2">Uncharacterized protein</fullName>
    </submittedName>
</protein>
<dbReference type="RefSeq" id="WP_380129114.1">
    <property type="nucleotide sequence ID" value="NZ_JBHSIU010000131.1"/>
</dbReference>
<evidence type="ECO:0000256" key="1">
    <source>
        <dbReference type="SAM" id="MobiDB-lite"/>
    </source>
</evidence>
<feature type="compositionally biased region" description="Polar residues" evidence="1">
    <location>
        <begin position="170"/>
        <end position="185"/>
    </location>
</feature>
<keyword evidence="3" id="KW-1185">Reference proteome</keyword>
<feature type="compositionally biased region" description="Basic and acidic residues" evidence="1">
    <location>
        <begin position="197"/>
        <end position="206"/>
    </location>
</feature>
<accession>A0ABV9WJW3</accession>
<feature type="region of interest" description="Disordered" evidence="1">
    <location>
        <begin position="165"/>
        <end position="217"/>
    </location>
</feature>
<evidence type="ECO:0000313" key="2">
    <source>
        <dbReference type="EMBL" id="MFC5008414.1"/>
    </source>
</evidence>
<proteinExistence type="predicted"/>
<comment type="caution">
    <text evidence="2">The sequence shown here is derived from an EMBL/GenBank/DDBJ whole genome shotgun (WGS) entry which is preliminary data.</text>
</comment>
<sequence length="217" mass="23901">MNPTQKLATHDGVPLSEYLRGAATYLTTRGWVKRQLFVDLTGPFPPADIAGALIMATYGRMVDLSTSTDPADFTGPAHETWEAALLLLEDHLGLRAPRRAQHLMQPGDLLFGWNDEPGRTIAEVLSALRDTADIYDGAATVERARELAEKDPADWTDADLADWLGEQTDNDNSVPAQPVTYNPNTDRYETPDGQEDPGCRARRLIEESSPAALWGER</sequence>
<organism evidence="2 3">
    <name type="scientific">Dactylosporangium cerinum</name>
    <dbReference type="NCBI Taxonomy" id="1434730"/>
    <lineage>
        <taxon>Bacteria</taxon>
        <taxon>Bacillati</taxon>
        <taxon>Actinomycetota</taxon>
        <taxon>Actinomycetes</taxon>
        <taxon>Micromonosporales</taxon>
        <taxon>Micromonosporaceae</taxon>
        <taxon>Dactylosporangium</taxon>
    </lineage>
</organism>
<evidence type="ECO:0000313" key="3">
    <source>
        <dbReference type="Proteomes" id="UP001595912"/>
    </source>
</evidence>
<dbReference type="EMBL" id="JBHSIU010000131">
    <property type="protein sequence ID" value="MFC5008414.1"/>
    <property type="molecule type" value="Genomic_DNA"/>
</dbReference>
<reference evidence="3" key="1">
    <citation type="journal article" date="2019" name="Int. J. Syst. Evol. Microbiol.">
        <title>The Global Catalogue of Microorganisms (GCM) 10K type strain sequencing project: providing services to taxonomists for standard genome sequencing and annotation.</title>
        <authorList>
            <consortium name="The Broad Institute Genomics Platform"/>
            <consortium name="The Broad Institute Genome Sequencing Center for Infectious Disease"/>
            <person name="Wu L."/>
            <person name="Ma J."/>
        </authorList>
    </citation>
    <scope>NUCLEOTIDE SEQUENCE [LARGE SCALE GENOMIC DNA]</scope>
    <source>
        <strain evidence="3">CGMCC 4.7152</strain>
    </source>
</reference>
<name>A0ABV9WJW3_9ACTN</name>